<dbReference type="GO" id="GO:0003677">
    <property type="term" value="F:DNA binding"/>
    <property type="evidence" value="ECO:0007669"/>
    <property type="project" value="UniProtKB-UniRule"/>
</dbReference>
<dbReference type="RefSeq" id="WP_073136988.1">
    <property type="nucleotide sequence ID" value="NZ_FQZF01000021.1"/>
</dbReference>
<dbReference type="Pfam" id="PF00440">
    <property type="entry name" value="TetR_N"/>
    <property type="match status" value="1"/>
</dbReference>
<dbReference type="InterPro" id="IPR001647">
    <property type="entry name" value="HTH_TetR"/>
</dbReference>
<dbReference type="InterPro" id="IPR036271">
    <property type="entry name" value="Tet_transcr_reg_TetR-rel_C_sf"/>
</dbReference>
<dbReference type="PANTHER" id="PTHR30328">
    <property type="entry name" value="TRANSCRIPTIONAL REPRESSOR"/>
    <property type="match status" value="1"/>
</dbReference>
<evidence type="ECO:0000259" key="3">
    <source>
        <dbReference type="PROSITE" id="PS50977"/>
    </source>
</evidence>
<dbReference type="SUPFAM" id="SSF48498">
    <property type="entry name" value="Tetracyclin repressor-like, C-terminal domain"/>
    <property type="match status" value="1"/>
</dbReference>
<dbReference type="PANTHER" id="PTHR30328:SF54">
    <property type="entry name" value="HTH-TYPE TRANSCRIPTIONAL REPRESSOR SCO4008"/>
    <property type="match status" value="1"/>
</dbReference>
<evidence type="ECO:0000313" key="5">
    <source>
        <dbReference type="Proteomes" id="UP000184387"/>
    </source>
</evidence>
<dbReference type="PRINTS" id="PR00455">
    <property type="entry name" value="HTHTETR"/>
</dbReference>
<dbReference type="Gene3D" id="1.10.357.10">
    <property type="entry name" value="Tetracycline Repressor, domain 2"/>
    <property type="match status" value="1"/>
</dbReference>
<dbReference type="InterPro" id="IPR050109">
    <property type="entry name" value="HTH-type_TetR-like_transc_reg"/>
</dbReference>
<proteinExistence type="predicted"/>
<evidence type="ECO:0000313" key="4">
    <source>
        <dbReference type="EMBL" id="SHJ82016.1"/>
    </source>
</evidence>
<accession>A0A1M6MF85</accession>
<evidence type="ECO:0000256" key="2">
    <source>
        <dbReference type="PROSITE-ProRule" id="PRU00335"/>
    </source>
</evidence>
<sequence length="213" mass="23506">MDAPARTIPQSPRAEATRQRILDAALTEFATHGLAGARVDEIAARAGANKRMLYAYFGNKEDLWVAVLEAAYAHKRAEERALRVDDLAPAEAMARLVRFNLRYTARHPEFVALLNQENLHRAAYLARSEQVPALYSPLLDTLSEVLRRGAAEGVFRQGVDPMQAYITIVALGHFYVSNTHTLSAIFGAGLDSEAAIEAREAHSVEVVLGWLRP</sequence>
<dbReference type="Proteomes" id="UP000184387">
    <property type="component" value="Unassembled WGS sequence"/>
</dbReference>
<feature type="domain" description="HTH tetR-type" evidence="3">
    <location>
        <begin position="15"/>
        <end position="75"/>
    </location>
</feature>
<name>A0A1M6MF85_9PROT</name>
<keyword evidence="1 2" id="KW-0238">DNA-binding</keyword>
<dbReference type="Pfam" id="PF17938">
    <property type="entry name" value="TetR_C_29"/>
    <property type="match status" value="1"/>
</dbReference>
<keyword evidence="5" id="KW-1185">Reference proteome</keyword>
<dbReference type="EMBL" id="FQZF01000021">
    <property type="protein sequence ID" value="SHJ82016.1"/>
    <property type="molecule type" value="Genomic_DNA"/>
</dbReference>
<dbReference type="InterPro" id="IPR041474">
    <property type="entry name" value="NicS_C"/>
</dbReference>
<reference evidence="4 5" key="1">
    <citation type="submission" date="2016-11" db="EMBL/GenBank/DDBJ databases">
        <authorList>
            <person name="Jaros S."/>
            <person name="Januszkiewicz K."/>
            <person name="Wedrychowicz H."/>
        </authorList>
    </citation>
    <scope>NUCLEOTIDE SEQUENCE [LARGE SCALE GENOMIC DNA]</scope>
    <source>
        <strain evidence="4 5">DSM 14916</strain>
    </source>
</reference>
<dbReference type="SUPFAM" id="SSF46689">
    <property type="entry name" value="Homeodomain-like"/>
    <property type="match status" value="1"/>
</dbReference>
<feature type="DNA-binding region" description="H-T-H motif" evidence="2">
    <location>
        <begin position="38"/>
        <end position="57"/>
    </location>
</feature>
<organism evidence="4 5">
    <name type="scientific">Muricoccus roseus</name>
    <dbReference type="NCBI Taxonomy" id="198092"/>
    <lineage>
        <taxon>Bacteria</taxon>
        <taxon>Pseudomonadati</taxon>
        <taxon>Pseudomonadota</taxon>
        <taxon>Alphaproteobacteria</taxon>
        <taxon>Acetobacterales</taxon>
        <taxon>Roseomonadaceae</taxon>
        <taxon>Muricoccus</taxon>
    </lineage>
</organism>
<dbReference type="STRING" id="198092.SAMN02745194_03466"/>
<dbReference type="InterPro" id="IPR009057">
    <property type="entry name" value="Homeodomain-like_sf"/>
</dbReference>
<protein>
    <submittedName>
        <fullName evidence="4">Transcriptional regulator, TetR family</fullName>
    </submittedName>
</protein>
<dbReference type="AlphaFoldDB" id="A0A1M6MF85"/>
<dbReference type="OrthoDB" id="2356263at2"/>
<dbReference type="PROSITE" id="PS50977">
    <property type="entry name" value="HTH_TETR_2"/>
    <property type="match status" value="1"/>
</dbReference>
<gene>
    <name evidence="4" type="ORF">SAMN02745194_03466</name>
</gene>
<evidence type="ECO:0000256" key="1">
    <source>
        <dbReference type="ARBA" id="ARBA00023125"/>
    </source>
</evidence>